<sequence length="166" mass="19251">MADNKDFVDLMTTFSSQSTTLDSVLEYQKLIRKSVTDKSWTDLENNLFKINQLSETFTQLDSKREKLYRSLCGVAEDAKVPSIHEVLENVPQDKRQLVMDMFHEVRRKLSASKIENDALNDYIRITREFVQGIFDNVIPKNRNTVYSEKGQVVKPMPENLLVDTVM</sequence>
<gene>
    <name evidence="1" type="ORF">IAA16_03935</name>
</gene>
<organism evidence="1 2">
    <name type="scientific">Candidatus Treponema excrementipullorum</name>
    <dbReference type="NCBI Taxonomy" id="2838768"/>
    <lineage>
        <taxon>Bacteria</taxon>
        <taxon>Pseudomonadati</taxon>
        <taxon>Spirochaetota</taxon>
        <taxon>Spirochaetia</taxon>
        <taxon>Spirochaetales</taxon>
        <taxon>Treponemataceae</taxon>
        <taxon>Treponema</taxon>
    </lineage>
</organism>
<protein>
    <submittedName>
        <fullName evidence="1">Uncharacterized protein</fullName>
    </submittedName>
</protein>
<name>A0A9E2NYX1_9SPIR</name>
<evidence type="ECO:0000313" key="2">
    <source>
        <dbReference type="Proteomes" id="UP000823914"/>
    </source>
</evidence>
<evidence type="ECO:0000313" key="1">
    <source>
        <dbReference type="EMBL" id="MBU3849695.1"/>
    </source>
</evidence>
<dbReference type="EMBL" id="JAHLFV010000088">
    <property type="protein sequence ID" value="MBU3849695.1"/>
    <property type="molecule type" value="Genomic_DNA"/>
</dbReference>
<proteinExistence type="predicted"/>
<dbReference type="AlphaFoldDB" id="A0A9E2NYX1"/>
<reference evidence="1" key="2">
    <citation type="submission" date="2021-04" db="EMBL/GenBank/DDBJ databases">
        <authorList>
            <person name="Gilroy R."/>
        </authorList>
    </citation>
    <scope>NUCLEOTIDE SEQUENCE</scope>
    <source>
        <strain evidence="1">Gambia15-2214</strain>
    </source>
</reference>
<dbReference type="Proteomes" id="UP000823914">
    <property type="component" value="Unassembled WGS sequence"/>
</dbReference>
<comment type="caution">
    <text evidence="1">The sequence shown here is derived from an EMBL/GenBank/DDBJ whole genome shotgun (WGS) entry which is preliminary data.</text>
</comment>
<reference evidence="1" key="1">
    <citation type="journal article" date="2021" name="PeerJ">
        <title>Extensive microbial diversity within the chicken gut microbiome revealed by metagenomics and culture.</title>
        <authorList>
            <person name="Gilroy R."/>
            <person name="Ravi A."/>
            <person name="Getino M."/>
            <person name="Pursley I."/>
            <person name="Horton D.L."/>
            <person name="Alikhan N.F."/>
            <person name="Baker D."/>
            <person name="Gharbi K."/>
            <person name="Hall N."/>
            <person name="Watson M."/>
            <person name="Adriaenssens E.M."/>
            <person name="Foster-Nyarko E."/>
            <person name="Jarju S."/>
            <person name="Secka A."/>
            <person name="Antonio M."/>
            <person name="Oren A."/>
            <person name="Chaudhuri R.R."/>
            <person name="La Ragione R."/>
            <person name="Hildebrand F."/>
            <person name="Pallen M.J."/>
        </authorList>
    </citation>
    <scope>NUCLEOTIDE SEQUENCE</scope>
    <source>
        <strain evidence="1">Gambia15-2214</strain>
    </source>
</reference>
<accession>A0A9E2NYX1</accession>